<dbReference type="Proteomes" id="UP001302274">
    <property type="component" value="Unassembled WGS sequence"/>
</dbReference>
<evidence type="ECO:0000313" key="2">
    <source>
        <dbReference type="EMBL" id="MEA9354820.1"/>
    </source>
</evidence>
<evidence type="ECO:0008006" key="4">
    <source>
        <dbReference type="Google" id="ProtNLM"/>
    </source>
</evidence>
<name>A0ABU5VP48_9BACT</name>
<feature type="transmembrane region" description="Helical" evidence="1">
    <location>
        <begin position="21"/>
        <end position="39"/>
    </location>
</feature>
<reference evidence="2 3" key="1">
    <citation type="submission" date="2023-11" db="EMBL/GenBank/DDBJ databases">
        <title>A Novel Polar Bacteriovorax (B. antarcticus) Isolated from the Biocrust in Antarctica.</title>
        <authorList>
            <person name="Mun W."/>
            <person name="Choi S.Y."/>
            <person name="Mitchell R.J."/>
        </authorList>
    </citation>
    <scope>NUCLEOTIDE SEQUENCE [LARGE SCALE GENOMIC DNA]</scope>
    <source>
        <strain evidence="2 3">PP10</strain>
    </source>
</reference>
<dbReference type="RefSeq" id="WP_323574314.1">
    <property type="nucleotide sequence ID" value="NZ_JAYGJQ010000001.1"/>
</dbReference>
<evidence type="ECO:0000256" key="1">
    <source>
        <dbReference type="SAM" id="Phobius"/>
    </source>
</evidence>
<organism evidence="2 3">
    <name type="scientific">Bacteriovorax antarcticus</name>
    <dbReference type="NCBI Taxonomy" id="3088717"/>
    <lineage>
        <taxon>Bacteria</taxon>
        <taxon>Pseudomonadati</taxon>
        <taxon>Bdellovibrionota</taxon>
        <taxon>Bacteriovoracia</taxon>
        <taxon>Bacteriovoracales</taxon>
        <taxon>Bacteriovoracaceae</taxon>
        <taxon>Bacteriovorax</taxon>
    </lineage>
</organism>
<accession>A0ABU5VP48</accession>
<keyword evidence="1" id="KW-0472">Membrane</keyword>
<keyword evidence="1" id="KW-0812">Transmembrane</keyword>
<dbReference type="EMBL" id="JAYGJQ010000001">
    <property type="protein sequence ID" value="MEA9354820.1"/>
    <property type="molecule type" value="Genomic_DNA"/>
</dbReference>
<gene>
    <name evidence="2" type="ORF">SHI21_01310</name>
</gene>
<comment type="caution">
    <text evidence="2">The sequence shown here is derived from an EMBL/GenBank/DDBJ whole genome shotgun (WGS) entry which is preliminary data.</text>
</comment>
<keyword evidence="3" id="KW-1185">Reference proteome</keyword>
<sequence>MFKTRPKHKPSRLKNQNGQTFLEFIFILMILVTISFAFLRGFNYLIGTRWEIMLKIIARPNQDTIQLPQ</sequence>
<keyword evidence="1" id="KW-1133">Transmembrane helix</keyword>
<evidence type="ECO:0000313" key="3">
    <source>
        <dbReference type="Proteomes" id="UP001302274"/>
    </source>
</evidence>
<proteinExistence type="predicted"/>
<protein>
    <recommendedName>
        <fullName evidence="4">Flagellin Flp1-like domain-containing protein</fullName>
    </recommendedName>
</protein>